<dbReference type="EMBL" id="DRTX01000103">
    <property type="protein sequence ID" value="HHF53103.1"/>
    <property type="molecule type" value="Genomic_DNA"/>
</dbReference>
<sequence length="205" mass="22201">MRLVKYIVILGIAGGLLSATPTIDGTINPTGEGWQVASYNPDASGQAGADLDTLYYYMSSDSLYLAIKTQNSVSWDVAYGFGIDVNQEQDNGYVGDASTGTWDAWGRHLIFPNASPDYYAPDYEVYFWWEDQDGAITSVNLCTWTGSGWEYNSTDVMYAKSGDVNTGLIALEFRIPWSILGSPDRILVSTWIAGGGGSSAVDALP</sequence>
<proteinExistence type="predicted"/>
<keyword evidence="1" id="KW-0732">Signal</keyword>
<dbReference type="AlphaFoldDB" id="A0A7V5HMR8"/>
<evidence type="ECO:0000313" key="2">
    <source>
        <dbReference type="EMBL" id="HHF53103.1"/>
    </source>
</evidence>
<feature type="chain" id="PRO_5031214394" evidence="1">
    <location>
        <begin position="19"/>
        <end position="205"/>
    </location>
</feature>
<evidence type="ECO:0000256" key="1">
    <source>
        <dbReference type="SAM" id="SignalP"/>
    </source>
</evidence>
<feature type="signal peptide" evidence="1">
    <location>
        <begin position="1"/>
        <end position="18"/>
    </location>
</feature>
<comment type="caution">
    <text evidence="2">The sequence shown here is derived from an EMBL/GenBank/DDBJ whole genome shotgun (WGS) entry which is preliminary data.</text>
</comment>
<feature type="non-terminal residue" evidence="2">
    <location>
        <position position="205"/>
    </location>
</feature>
<dbReference type="Proteomes" id="UP000886050">
    <property type="component" value="Unassembled WGS sequence"/>
</dbReference>
<protein>
    <submittedName>
        <fullName evidence="2">Uncharacterized protein</fullName>
    </submittedName>
</protein>
<name>A0A7V5HMR8_UNCW3</name>
<organism evidence="2">
    <name type="scientific">candidate division WOR-3 bacterium</name>
    <dbReference type="NCBI Taxonomy" id="2052148"/>
    <lineage>
        <taxon>Bacteria</taxon>
        <taxon>Bacteria division WOR-3</taxon>
    </lineage>
</organism>
<reference evidence="2" key="1">
    <citation type="journal article" date="2020" name="mSystems">
        <title>Genome- and Community-Level Interaction Insights into Carbon Utilization and Element Cycling Functions of Hydrothermarchaeota in Hydrothermal Sediment.</title>
        <authorList>
            <person name="Zhou Z."/>
            <person name="Liu Y."/>
            <person name="Xu W."/>
            <person name="Pan J."/>
            <person name="Luo Z.H."/>
            <person name="Li M."/>
        </authorList>
    </citation>
    <scope>NUCLEOTIDE SEQUENCE [LARGE SCALE GENOMIC DNA]</scope>
    <source>
        <strain evidence="2">HyVt-96</strain>
    </source>
</reference>
<gene>
    <name evidence="2" type="ORF">ENL43_01910</name>
</gene>
<accession>A0A7V5HMR8</accession>